<dbReference type="InterPro" id="IPR008763">
    <property type="entry name" value="Peptidase_S55"/>
</dbReference>
<proteinExistence type="predicted"/>
<dbReference type="InterPro" id="IPR036034">
    <property type="entry name" value="PDZ_sf"/>
</dbReference>
<dbReference type="NCBIfam" id="TIGR02860">
    <property type="entry name" value="spore_IV_B"/>
    <property type="match status" value="1"/>
</dbReference>
<sequence>MALDNLFPGCISTRLTARVFEEEGVLQWREGKKQNFSLLQKESPIAAVPGDVKLDLRLFGVIPFKKVTLQVVPPVKVMAGGHSIGVLLTADGVMVVGYSHITLENGSKVCPAKEVDLLPGALILNVEGTAVHSDLHLSYLIDHLARKKEEIRLRVKYQEKTKEIKVKPQFCRETRRYRIGLLVRDGAAGVGTLTFYDSKTKKFGALGHIITNSGAPGAWDFKNGRIVPASVQSIQKGQPGKIGEKIGFFGEKGISGNITKNTQFGIFGELRYNLANPIFSKPLPVAMGHQVKEGPATILTVLKNEKIEAFQVSIQTVFSRPRSDGKALIIKVTDQKLISKTGGIIQGMSGSPIIQEGKLVGAVTHVLINDPTKGYGVLAEVMLEEAGLLSERKEGVSGGFSSVVSGNRI</sequence>
<dbReference type="InterPro" id="IPR014219">
    <property type="entry name" value="SpoIVB"/>
</dbReference>
<organism evidence="2 3">
    <name type="scientific">Syntrophaceticus schinkii</name>
    <dbReference type="NCBI Taxonomy" id="499207"/>
    <lineage>
        <taxon>Bacteria</taxon>
        <taxon>Bacillati</taxon>
        <taxon>Bacillota</taxon>
        <taxon>Clostridia</taxon>
        <taxon>Thermoanaerobacterales</taxon>
        <taxon>Thermoanaerobacterales Family III. Incertae Sedis</taxon>
        <taxon>Syntrophaceticus</taxon>
    </lineage>
</organism>
<gene>
    <name evidence="2" type="primary">spoIVB</name>
    <name evidence="2" type="ORF">SSCH_630005</name>
</gene>
<dbReference type="AlphaFoldDB" id="A0A0B7MQ96"/>
<dbReference type="Gene3D" id="2.30.42.10">
    <property type="match status" value="1"/>
</dbReference>
<protein>
    <submittedName>
        <fullName evidence="2">SpoIVB peptidase</fullName>
        <ecNumber evidence="2">3.4.21.116</ecNumber>
    </submittedName>
</protein>
<keyword evidence="2" id="KW-0378">Hydrolase</keyword>
<reference evidence="3" key="1">
    <citation type="submission" date="2015-01" db="EMBL/GenBank/DDBJ databases">
        <authorList>
            <person name="Manzoor Shahid"/>
            <person name="Zubair Saima"/>
        </authorList>
    </citation>
    <scope>NUCLEOTIDE SEQUENCE [LARGE SCALE GENOMIC DNA]</scope>
    <source>
        <strain evidence="3">Sp3</strain>
    </source>
</reference>
<evidence type="ECO:0000313" key="2">
    <source>
        <dbReference type="EMBL" id="CEO89867.1"/>
    </source>
</evidence>
<accession>A0A0B7MQ96</accession>
<dbReference type="GO" id="GO:0016787">
    <property type="term" value="F:hydrolase activity"/>
    <property type="evidence" value="ECO:0007669"/>
    <property type="project" value="UniProtKB-KW"/>
</dbReference>
<evidence type="ECO:0000313" key="3">
    <source>
        <dbReference type="Proteomes" id="UP000046155"/>
    </source>
</evidence>
<dbReference type="EC" id="3.4.21.116" evidence="2"/>
<evidence type="ECO:0000259" key="1">
    <source>
        <dbReference type="PROSITE" id="PS51494"/>
    </source>
</evidence>
<feature type="domain" description="Peptidase S55" evidence="1">
    <location>
        <begin position="160"/>
        <end position="398"/>
    </location>
</feature>
<keyword evidence="3" id="KW-1185">Reference proteome</keyword>
<dbReference type="EMBL" id="CDRZ01000262">
    <property type="protein sequence ID" value="CEO89867.1"/>
    <property type="molecule type" value="Genomic_DNA"/>
</dbReference>
<dbReference type="Proteomes" id="UP000046155">
    <property type="component" value="Unassembled WGS sequence"/>
</dbReference>
<dbReference type="SUPFAM" id="SSF50156">
    <property type="entry name" value="PDZ domain-like"/>
    <property type="match status" value="1"/>
</dbReference>
<name>A0A0B7MQ96_9FIRM</name>
<dbReference type="Pfam" id="PF05580">
    <property type="entry name" value="Peptidase_S55"/>
    <property type="match status" value="1"/>
</dbReference>
<dbReference type="PROSITE" id="PS51494">
    <property type="entry name" value="SPOIVB"/>
    <property type="match status" value="1"/>
</dbReference>